<gene>
    <name evidence="3" type="ORF">SAMN02745157_0284</name>
</gene>
<dbReference type="STRING" id="1122133.SAMN02745157_0284"/>
<keyword evidence="2" id="KW-0812">Transmembrane</keyword>
<feature type="compositionally biased region" description="Basic and acidic residues" evidence="1">
    <location>
        <begin position="20"/>
        <end position="33"/>
    </location>
</feature>
<feature type="region of interest" description="Disordered" evidence="1">
    <location>
        <begin position="1"/>
        <end position="93"/>
    </location>
</feature>
<evidence type="ECO:0000256" key="2">
    <source>
        <dbReference type="SAM" id="Phobius"/>
    </source>
</evidence>
<organism evidence="3 4">
    <name type="scientific">Kaistia soli DSM 19436</name>
    <dbReference type="NCBI Taxonomy" id="1122133"/>
    <lineage>
        <taxon>Bacteria</taxon>
        <taxon>Pseudomonadati</taxon>
        <taxon>Pseudomonadota</taxon>
        <taxon>Alphaproteobacteria</taxon>
        <taxon>Hyphomicrobiales</taxon>
        <taxon>Kaistiaceae</taxon>
        <taxon>Kaistia</taxon>
    </lineage>
</organism>
<evidence type="ECO:0000256" key="1">
    <source>
        <dbReference type="SAM" id="MobiDB-lite"/>
    </source>
</evidence>
<evidence type="ECO:0000313" key="3">
    <source>
        <dbReference type="EMBL" id="SHH07695.1"/>
    </source>
</evidence>
<dbReference type="EMBL" id="FQUP01000015">
    <property type="protein sequence ID" value="SHH07695.1"/>
    <property type="molecule type" value="Genomic_DNA"/>
</dbReference>
<accession>A0A1M5Q0M7</accession>
<dbReference type="AlphaFoldDB" id="A0A1M5Q0M7"/>
<protein>
    <submittedName>
        <fullName evidence="3">Uncharacterized protein</fullName>
    </submittedName>
</protein>
<feature type="compositionally biased region" description="Basic and acidic residues" evidence="1">
    <location>
        <begin position="58"/>
        <end position="72"/>
    </location>
</feature>
<dbReference type="Proteomes" id="UP000184485">
    <property type="component" value="Unassembled WGS sequence"/>
</dbReference>
<evidence type="ECO:0000313" key="4">
    <source>
        <dbReference type="Proteomes" id="UP000184485"/>
    </source>
</evidence>
<sequence length="118" mass="12263">MLRTGVAAHSTRATRSPVETADRLRHEIDRGAASDKVSFPDPAASPLGTDDEAGGHGPEPERVALAARHELGRPSGAAPAGRSEGSRKISGGPTMGVRWIVLALVVFLVSAGLWFASQ</sequence>
<reference evidence="3 4" key="1">
    <citation type="submission" date="2016-11" db="EMBL/GenBank/DDBJ databases">
        <authorList>
            <person name="Jaros S."/>
            <person name="Januszkiewicz K."/>
            <person name="Wedrychowicz H."/>
        </authorList>
    </citation>
    <scope>NUCLEOTIDE SEQUENCE [LARGE SCALE GENOMIC DNA]</scope>
    <source>
        <strain evidence="3 4">DSM 19436</strain>
    </source>
</reference>
<keyword evidence="2" id="KW-1133">Transmembrane helix</keyword>
<feature type="transmembrane region" description="Helical" evidence="2">
    <location>
        <begin position="96"/>
        <end position="116"/>
    </location>
</feature>
<name>A0A1M5Q0M7_9HYPH</name>
<keyword evidence="2" id="KW-0472">Membrane</keyword>
<proteinExistence type="predicted"/>
<keyword evidence="4" id="KW-1185">Reference proteome</keyword>